<accession>A0A3D9IBR4</accession>
<dbReference type="InterPro" id="IPR008391">
    <property type="entry name" value="AXE1_dom"/>
</dbReference>
<feature type="domain" description="Acetyl xylan esterase" evidence="1">
    <location>
        <begin position="10"/>
        <end position="50"/>
    </location>
</feature>
<gene>
    <name evidence="2" type="ORF">DFP95_10771</name>
</gene>
<dbReference type="Proteomes" id="UP000256869">
    <property type="component" value="Unassembled WGS sequence"/>
</dbReference>
<protein>
    <submittedName>
        <fullName evidence="2">Acetyl xylan esterase AXE1</fullName>
    </submittedName>
</protein>
<proteinExistence type="predicted"/>
<evidence type="ECO:0000313" key="2">
    <source>
        <dbReference type="EMBL" id="RED59233.1"/>
    </source>
</evidence>
<dbReference type="RefSeq" id="WP_115993288.1">
    <property type="nucleotide sequence ID" value="NZ_QRDY01000007.1"/>
</dbReference>
<dbReference type="EMBL" id="QRDY01000007">
    <property type="protein sequence ID" value="RED59233.1"/>
    <property type="molecule type" value="Genomic_DNA"/>
</dbReference>
<dbReference type="AlphaFoldDB" id="A0A3D9IBR4"/>
<name>A0A3D9IBR4_9BACL</name>
<reference evidence="2 3" key="1">
    <citation type="submission" date="2018-07" db="EMBL/GenBank/DDBJ databases">
        <title>Genomic Encyclopedia of Type Strains, Phase III (KMG-III): the genomes of soil and plant-associated and newly described type strains.</title>
        <authorList>
            <person name="Whitman W."/>
        </authorList>
    </citation>
    <scope>NUCLEOTIDE SEQUENCE [LARGE SCALE GENOMIC DNA]</scope>
    <source>
        <strain evidence="2 3">CECT 8236</strain>
    </source>
</reference>
<evidence type="ECO:0000259" key="1">
    <source>
        <dbReference type="Pfam" id="PF05448"/>
    </source>
</evidence>
<dbReference type="OrthoDB" id="8454826at2"/>
<sequence length="57" mass="6410">MADWISMILSKPITQVATFNKIAAPKSLEIYPDYDHESLPGLQDKIYLFLLGKQGIS</sequence>
<organism evidence="2 3">
    <name type="scientific">Cohnella lupini</name>
    <dbReference type="NCBI Taxonomy" id="1294267"/>
    <lineage>
        <taxon>Bacteria</taxon>
        <taxon>Bacillati</taxon>
        <taxon>Bacillota</taxon>
        <taxon>Bacilli</taxon>
        <taxon>Bacillales</taxon>
        <taxon>Paenibacillaceae</taxon>
        <taxon>Cohnella</taxon>
    </lineage>
</organism>
<comment type="caution">
    <text evidence="2">The sequence shown here is derived from an EMBL/GenBank/DDBJ whole genome shotgun (WGS) entry which is preliminary data.</text>
</comment>
<evidence type="ECO:0000313" key="3">
    <source>
        <dbReference type="Proteomes" id="UP000256869"/>
    </source>
</evidence>
<keyword evidence="3" id="KW-1185">Reference proteome</keyword>
<dbReference type="Pfam" id="PF05448">
    <property type="entry name" value="AXE1"/>
    <property type="match status" value="1"/>
</dbReference>